<reference evidence="3" key="1">
    <citation type="journal article" date="2011" name="Nat. Biotechnol.">
        <title>The genomic sequence of the Chinese hamster ovary (CHO)-K1 cell line.</title>
        <authorList>
            <person name="Xu X."/>
            <person name="Nagarajan H."/>
            <person name="Lewis N.E."/>
            <person name="Pan S."/>
            <person name="Cai Z."/>
            <person name="Liu X."/>
            <person name="Chen W."/>
            <person name="Xie M."/>
            <person name="Wang W."/>
            <person name="Hammond S."/>
            <person name="Andersen M.R."/>
            <person name="Neff N."/>
            <person name="Passarelli B."/>
            <person name="Koh W."/>
            <person name="Fan H.C."/>
            <person name="Wang J."/>
            <person name="Gui Y."/>
            <person name="Lee K.H."/>
            <person name="Betenbaugh M.J."/>
            <person name="Quake S.R."/>
            <person name="Famili I."/>
            <person name="Palsson B.O."/>
            <person name="Wang J."/>
        </authorList>
    </citation>
    <scope>NUCLEOTIDE SEQUENCE [LARGE SCALE GENOMIC DNA]</scope>
    <source>
        <strain evidence="3">CHO K1 cell line</strain>
    </source>
</reference>
<gene>
    <name evidence="2" type="ORF">I79_008936</name>
</gene>
<protein>
    <submittedName>
        <fullName evidence="2">Retrovirus-related Pol polyprotein LINE-1</fullName>
    </submittedName>
</protein>
<dbReference type="PANTHER" id="PTHR19446">
    <property type="entry name" value="REVERSE TRANSCRIPTASES"/>
    <property type="match status" value="1"/>
</dbReference>
<proteinExistence type="predicted"/>
<dbReference type="InterPro" id="IPR000477">
    <property type="entry name" value="RT_dom"/>
</dbReference>
<dbReference type="InParanoid" id="G3HEF2"/>
<dbReference type="EMBL" id="JH000313">
    <property type="protein sequence ID" value="EGW07991.1"/>
    <property type="molecule type" value="Genomic_DNA"/>
</dbReference>
<feature type="domain" description="Reverse transcriptase" evidence="1">
    <location>
        <begin position="19"/>
        <end position="132"/>
    </location>
</feature>
<organism evidence="2 3">
    <name type="scientific">Cricetulus griseus</name>
    <name type="common">Chinese hamster</name>
    <name type="synonym">Cricetulus barabensis griseus</name>
    <dbReference type="NCBI Taxonomy" id="10029"/>
    <lineage>
        <taxon>Eukaryota</taxon>
        <taxon>Metazoa</taxon>
        <taxon>Chordata</taxon>
        <taxon>Craniata</taxon>
        <taxon>Vertebrata</taxon>
        <taxon>Euteleostomi</taxon>
        <taxon>Mammalia</taxon>
        <taxon>Eutheria</taxon>
        <taxon>Euarchontoglires</taxon>
        <taxon>Glires</taxon>
        <taxon>Rodentia</taxon>
        <taxon>Myomorpha</taxon>
        <taxon>Muroidea</taxon>
        <taxon>Cricetidae</taxon>
        <taxon>Cricetinae</taxon>
        <taxon>Cricetulus</taxon>
    </lineage>
</organism>
<dbReference type="Pfam" id="PF00078">
    <property type="entry name" value="RVT_1"/>
    <property type="match status" value="1"/>
</dbReference>
<evidence type="ECO:0000313" key="3">
    <source>
        <dbReference type="Proteomes" id="UP000001075"/>
    </source>
</evidence>
<dbReference type="STRING" id="10029.G3HEF2"/>
<name>G3HEF2_CRIGR</name>
<dbReference type="AlphaFoldDB" id="G3HEF2"/>
<accession>G3HEF2</accession>
<evidence type="ECO:0000259" key="1">
    <source>
        <dbReference type="Pfam" id="PF00078"/>
    </source>
</evidence>
<evidence type="ECO:0000313" key="2">
    <source>
        <dbReference type="EMBL" id="EGW07991.1"/>
    </source>
</evidence>
<dbReference type="Proteomes" id="UP000001075">
    <property type="component" value="Unassembled WGS sequence"/>
</dbReference>
<sequence>MQKSSIKYWQTESKNTLKKIIYHDQVGFIPEMLGWLNMQKSVNLIQHINKLKEKNYVTISYAEQAFEKIQHSFMIKVLERSGIQGTYLNIIKAIYSKPTVNIKLNGDKLKGIPLKAGTRQGCSSSPYLFTRVL</sequence>